<sequence length="61" mass="6528">MAAYRTGAPLQEDHGWRGAARVMQDGRLPRPCVQDRQGGIPASKGAAAGRFETALHMSANH</sequence>
<gene>
    <name evidence="1" type="ORF">CEJ45_03185</name>
</gene>
<dbReference type="AlphaFoldDB" id="A0A225SY44"/>
<dbReference type="Proteomes" id="UP000214747">
    <property type="component" value="Unassembled WGS sequence"/>
</dbReference>
<protein>
    <submittedName>
        <fullName evidence="1">Uncharacterized protein</fullName>
    </submittedName>
</protein>
<evidence type="ECO:0000313" key="1">
    <source>
        <dbReference type="EMBL" id="OWY36227.1"/>
    </source>
</evidence>
<comment type="caution">
    <text evidence="1">The sequence shown here is derived from an EMBL/GenBank/DDBJ whole genome shotgun (WGS) entry which is preliminary data.</text>
</comment>
<dbReference type="EMBL" id="NJGV01000002">
    <property type="protein sequence ID" value="OWY36227.1"/>
    <property type="molecule type" value="Genomic_DNA"/>
</dbReference>
<proteinExistence type="predicted"/>
<organism evidence="1 2">
    <name type="scientific">Herbaspirillum aquaticum</name>
    <dbReference type="NCBI Taxonomy" id="568783"/>
    <lineage>
        <taxon>Bacteria</taxon>
        <taxon>Pseudomonadati</taxon>
        <taxon>Pseudomonadota</taxon>
        <taxon>Betaproteobacteria</taxon>
        <taxon>Burkholderiales</taxon>
        <taxon>Oxalobacteraceae</taxon>
        <taxon>Herbaspirillum</taxon>
    </lineage>
</organism>
<accession>A0A225SY44</accession>
<evidence type="ECO:0000313" key="2">
    <source>
        <dbReference type="Proteomes" id="UP000214747"/>
    </source>
</evidence>
<name>A0A225SY44_9BURK</name>
<reference evidence="1 2" key="1">
    <citation type="journal article" date="2010" name="Int. J. Syst. Evol. Microbiol.">
        <title>Reclassification of Herbaspirillum putei as a later heterotypic synonym of Herbaspirillum huttiense, with the description of H. huttiense subsp. huttiense subsp. nov. and H. huttiense subsp. putei subsp. nov., comb. nov., and description of Herbaspirillum aquaticum sp. nov.</title>
        <authorList>
            <person name="Dobritsa A.P."/>
            <person name="Reddy M.C."/>
            <person name="Samadpour M."/>
        </authorList>
    </citation>
    <scope>NUCLEOTIDE SEQUENCE [LARGE SCALE GENOMIC DNA]</scope>
    <source>
        <strain evidence="1 2">IEH 4430</strain>
    </source>
</reference>
<keyword evidence="2" id="KW-1185">Reference proteome</keyword>